<sequence>MTTHILFVTSSYRPENTVPAIRIYKTARCLLMRGYQVTILTIMPRPADGLVRSSSRTRSLRVEVMDGLRVIRVWSHAVPEDSVRRRLLAQYSSGYLVPLLSEKALGDPDIILVEALPLFNAVAARKLAARKGCPFVLIVADLWPESLLLPENVQDTLLRRWVERAGRSTQQKAEAVWAISGGVRDMLVQRGLSTERIFVLPHGVDTHQFYPRSQSAARASLGWPECFTVLYAGSHGSLQGLGMLLATAAQLESYRDIRFVLVGEGSEKQALMEQAKQRNLTNVLFLPALPHDLMPEVFSAADLSVVLLRKEAQITGALPLKMFETMACARPIILSIDGEARLVAEREAEAALFVEPENAPALVDAILYLRRYPEIAHVMGLRGRSFVEAYWNCEVLTDKLETHIAHILKRRGKPASSPV</sequence>
<dbReference type="InterPro" id="IPR050194">
    <property type="entry name" value="Glycosyltransferase_grp1"/>
</dbReference>
<dbReference type="RefSeq" id="WP_220204533.1">
    <property type="nucleotide sequence ID" value="NZ_BNJK01000001.1"/>
</dbReference>
<dbReference type="EMBL" id="BNJK01000001">
    <property type="protein sequence ID" value="GHO93763.1"/>
    <property type="molecule type" value="Genomic_DNA"/>
</dbReference>
<dbReference type="Pfam" id="PF13692">
    <property type="entry name" value="Glyco_trans_1_4"/>
    <property type="match status" value="1"/>
</dbReference>
<protein>
    <submittedName>
        <fullName evidence="2">Glycosyltransferase WbuB</fullName>
    </submittedName>
</protein>
<dbReference type="Pfam" id="PF13579">
    <property type="entry name" value="Glyco_trans_4_4"/>
    <property type="match status" value="1"/>
</dbReference>
<dbReference type="SUPFAM" id="SSF53756">
    <property type="entry name" value="UDP-Glycosyltransferase/glycogen phosphorylase"/>
    <property type="match status" value="1"/>
</dbReference>
<dbReference type="CDD" id="cd03794">
    <property type="entry name" value="GT4_WbuB-like"/>
    <property type="match status" value="1"/>
</dbReference>
<dbReference type="PANTHER" id="PTHR45947:SF3">
    <property type="entry name" value="SULFOQUINOVOSYL TRANSFERASE SQD2"/>
    <property type="match status" value="1"/>
</dbReference>
<dbReference type="Proteomes" id="UP000597444">
    <property type="component" value="Unassembled WGS sequence"/>
</dbReference>
<dbReference type="Gene3D" id="3.40.50.2000">
    <property type="entry name" value="Glycogen Phosphorylase B"/>
    <property type="match status" value="2"/>
</dbReference>
<keyword evidence="3" id="KW-1185">Reference proteome</keyword>
<evidence type="ECO:0000313" key="3">
    <source>
        <dbReference type="Proteomes" id="UP000597444"/>
    </source>
</evidence>
<organism evidence="2 3">
    <name type="scientific">Reticulibacter mediterranei</name>
    <dbReference type="NCBI Taxonomy" id="2778369"/>
    <lineage>
        <taxon>Bacteria</taxon>
        <taxon>Bacillati</taxon>
        <taxon>Chloroflexota</taxon>
        <taxon>Ktedonobacteria</taxon>
        <taxon>Ktedonobacterales</taxon>
        <taxon>Reticulibacteraceae</taxon>
        <taxon>Reticulibacter</taxon>
    </lineage>
</organism>
<evidence type="ECO:0000313" key="2">
    <source>
        <dbReference type="EMBL" id="GHO93763.1"/>
    </source>
</evidence>
<gene>
    <name evidence="2" type="ORF">KSF_038110</name>
</gene>
<evidence type="ECO:0000259" key="1">
    <source>
        <dbReference type="Pfam" id="PF13579"/>
    </source>
</evidence>
<reference evidence="2" key="1">
    <citation type="submission" date="2020-10" db="EMBL/GenBank/DDBJ databases">
        <title>Taxonomic study of unclassified bacteria belonging to the class Ktedonobacteria.</title>
        <authorList>
            <person name="Yabe S."/>
            <person name="Wang C.M."/>
            <person name="Zheng Y."/>
            <person name="Sakai Y."/>
            <person name="Cavaletti L."/>
            <person name="Monciardini P."/>
            <person name="Donadio S."/>
        </authorList>
    </citation>
    <scope>NUCLEOTIDE SEQUENCE</scope>
    <source>
        <strain evidence="2">ID150040</strain>
    </source>
</reference>
<feature type="domain" description="Glycosyltransferase subfamily 4-like N-terminal" evidence="1">
    <location>
        <begin position="21"/>
        <end position="203"/>
    </location>
</feature>
<proteinExistence type="predicted"/>
<name>A0A8J3IJT2_9CHLR</name>
<dbReference type="PANTHER" id="PTHR45947">
    <property type="entry name" value="SULFOQUINOVOSYL TRANSFERASE SQD2"/>
    <property type="match status" value="1"/>
</dbReference>
<dbReference type="InterPro" id="IPR028098">
    <property type="entry name" value="Glyco_trans_4-like_N"/>
</dbReference>
<dbReference type="AlphaFoldDB" id="A0A8J3IJT2"/>
<dbReference type="GO" id="GO:0016758">
    <property type="term" value="F:hexosyltransferase activity"/>
    <property type="evidence" value="ECO:0007669"/>
    <property type="project" value="TreeGrafter"/>
</dbReference>
<comment type="caution">
    <text evidence="2">The sequence shown here is derived from an EMBL/GenBank/DDBJ whole genome shotgun (WGS) entry which is preliminary data.</text>
</comment>
<accession>A0A8J3IJT2</accession>